<keyword evidence="2" id="KW-1185">Reference proteome</keyword>
<dbReference type="OrthoDB" id="138787at2"/>
<dbReference type="EMBL" id="BANR01000015">
    <property type="protein sequence ID" value="GAC49570.1"/>
    <property type="molecule type" value="Genomic_DNA"/>
</dbReference>
<proteinExistence type="predicted"/>
<dbReference type="RefSeq" id="WP_005175945.1">
    <property type="nucleotide sequence ID" value="NZ_BANR01000015.1"/>
</dbReference>
<accession>L7KL28</accession>
<name>L7KL28_9ACTN</name>
<dbReference type="STRING" id="1220583.GOACH_15_00620"/>
<protein>
    <submittedName>
        <fullName evidence="1">Uncharacterized protein</fullName>
    </submittedName>
</protein>
<evidence type="ECO:0000313" key="2">
    <source>
        <dbReference type="Proteomes" id="UP000010988"/>
    </source>
</evidence>
<dbReference type="Proteomes" id="UP000010988">
    <property type="component" value="Unassembled WGS sequence"/>
</dbReference>
<reference evidence="1 2" key="1">
    <citation type="submission" date="2012-12" db="EMBL/GenBank/DDBJ databases">
        <title>Whole genome shotgun sequence of Gordonia aichiensis NBRC 108223.</title>
        <authorList>
            <person name="Isaki-Nakamura S."/>
            <person name="Hosoyama A."/>
            <person name="Tsuchikane K."/>
            <person name="Ando Y."/>
            <person name="Baba S."/>
            <person name="Ohji S."/>
            <person name="Hamada M."/>
            <person name="Tamura T."/>
            <person name="Yamazoe A."/>
            <person name="Yamazaki S."/>
            <person name="Fujita N."/>
        </authorList>
    </citation>
    <scope>NUCLEOTIDE SEQUENCE [LARGE SCALE GENOMIC DNA]</scope>
    <source>
        <strain evidence="1 2">NBRC 108223</strain>
    </source>
</reference>
<sequence length="53" mass="5741">MSLEANRTAFIADQLYELVAMPLLGLDFTITLKPGPTGLQLTADSLDDDDRSS</sequence>
<organism evidence="1 2">
    <name type="scientific">Gordonia aichiensis NBRC 108223</name>
    <dbReference type="NCBI Taxonomy" id="1220583"/>
    <lineage>
        <taxon>Bacteria</taxon>
        <taxon>Bacillati</taxon>
        <taxon>Actinomycetota</taxon>
        <taxon>Actinomycetes</taxon>
        <taxon>Mycobacteriales</taxon>
        <taxon>Gordoniaceae</taxon>
        <taxon>Gordonia</taxon>
    </lineage>
</organism>
<comment type="caution">
    <text evidence="1">The sequence shown here is derived from an EMBL/GenBank/DDBJ whole genome shotgun (WGS) entry which is preliminary data.</text>
</comment>
<gene>
    <name evidence="1" type="ORF">GOACH_15_00620</name>
</gene>
<dbReference type="AlphaFoldDB" id="L7KL28"/>
<evidence type="ECO:0000313" key="1">
    <source>
        <dbReference type="EMBL" id="GAC49570.1"/>
    </source>
</evidence>